<dbReference type="AlphaFoldDB" id="X1R4S9"/>
<dbReference type="EMBL" id="BARV01037419">
    <property type="protein sequence ID" value="GAI50619.1"/>
    <property type="molecule type" value="Genomic_DNA"/>
</dbReference>
<dbReference type="GO" id="GO:0003887">
    <property type="term" value="F:DNA-directed DNA polymerase activity"/>
    <property type="evidence" value="ECO:0007669"/>
    <property type="project" value="InterPro"/>
</dbReference>
<feature type="non-terminal residue" evidence="2">
    <location>
        <position position="115"/>
    </location>
</feature>
<dbReference type="PANTHER" id="PTHR11276:SF28">
    <property type="entry name" value="DNA POLYMERASE LAMBDA"/>
    <property type="match status" value="1"/>
</dbReference>
<dbReference type="InterPro" id="IPR022312">
    <property type="entry name" value="DNA_pol_X"/>
</dbReference>
<evidence type="ECO:0000259" key="1">
    <source>
        <dbReference type="Pfam" id="PF14716"/>
    </source>
</evidence>
<dbReference type="Pfam" id="PF14716">
    <property type="entry name" value="HHH_8"/>
    <property type="match status" value="1"/>
</dbReference>
<organism evidence="2">
    <name type="scientific">marine sediment metagenome</name>
    <dbReference type="NCBI Taxonomy" id="412755"/>
    <lineage>
        <taxon>unclassified sequences</taxon>
        <taxon>metagenomes</taxon>
        <taxon>ecological metagenomes</taxon>
    </lineage>
</organism>
<dbReference type="InterPro" id="IPR010996">
    <property type="entry name" value="HHH_MUS81"/>
</dbReference>
<evidence type="ECO:0000313" key="2">
    <source>
        <dbReference type="EMBL" id="GAI50619.1"/>
    </source>
</evidence>
<accession>X1R4S9</accession>
<sequence>MKNRDIAKVFSDIADLLEIKGENQFKIRAYQRATRTIEHLPVEIEQMVKEGQRLEDILGVGEAIAKKTMELVTTGRLRYYDELRAEFPEGISTLLDIPGVGPKIAIRLCNELGVN</sequence>
<dbReference type="GO" id="GO:0006281">
    <property type="term" value="P:DNA repair"/>
    <property type="evidence" value="ECO:0007669"/>
    <property type="project" value="InterPro"/>
</dbReference>
<reference evidence="2" key="1">
    <citation type="journal article" date="2014" name="Front. Microbiol.">
        <title>High frequency of phylogenetically diverse reductive dehalogenase-homologous genes in deep subseafloor sedimentary metagenomes.</title>
        <authorList>
            <person name="Kawai M."/>
            <person name="Futagami T."/>
            <person name="Toyoda A."/>
            <person name="Takaki Y."/>
            <person name="Nishi S."/>
            <person name="Hori S."/>
            <person name="Arai W."/>
            <person name="Tsubouchi T."/>
            <person name="Morono Y."/>
            <person name="Uchiyama I."/>
            <person name="Ito T."/>
            <person name="Fujiyama A."/>
            <person name="Inagaki F."/>
            <person name="Takami H."/>
        </authorList>
    </citation>
    <scope>NUCLEOTIDE SEQUENCE</scope>
    <source>
        <strain evidence="2">Expedition CK06-06</strain>
    </source>
</reference>
<dbReference type="GO" id="GO:0003677">
    <property type="term" value="F:DNA binding"/>
    <property type="evidence" value="ECO:0007669"/>
    <property type="project" value="InterPro"/>
</dbReference>
<proteinExistence type="predicted"/>
<dbReference type="PANTHER" id="PTHR11276">
    <property type="entry name" value="DNA POLYMERASE TYPE-X FAMILY MEMBER"/>
    <property type="match status" value="1"/>
</dbReference>
<dbReference type="Gene3D" id="1.10.150.110">
    <property type="entry name" value="DNA polymerase beta, N-terminal domain-like"/>
    <property type="match status" value="1"/>
</dbReference>
<dbReference type="InterPro" id="IPR027421">
    <property type="entry name" value="DNA_pol_lamdba_lyase_dom_sf"/>
</dbReference>
<gene>
    <name evidence="2" type="ORF">S06H3_57892</name>
</gene>
<name>X1R4S9_9ZZZZ</name>
<protein>
    <recommendedName>
        <fullName evidence="1">Crossover junction endonuclease MUS81-like HHH domain-containing protein</fullName>
    </recommendedName>
</protein>
<dbReference type="SUPFAM" id="SSF47802">
    <property type="entry name" value="DNA polymerase beta, N-terminal domain-like"/>
    <property type="match status" value="1"/>
</dbReference>
<dbReference type="Pfam" id="PF14520">
    <property type="entry name" value="HHH_5"/>
    <property type="match status" value="1"/>
</dbReference>
<feature type="domain" description="Crossover junction endonuclease MUS81-like HHH" evidence="1">
    <location>
        <begin position="1"/>
        <end position="77"/>
    </location>
</feature>
<comment type="caution">
    <text evidence="2">The sequence shown here is derived from an EMBL/GenBank/DDBJ whole genome shotgun (WGS) entry which is preliminary data.</text>
</comment>